<dbReference type="RefSeq" id="WP_099139961.1">
    <property type="nucleotide sequence ID" value="NZ_CAWNQJ010000024.1"/>
</dbReference>
<feature type="domain" description="Thoeris anti-defense 2-like" evidence="1">
    <location>
        <begin position="120"/>
        <end position="186"/>
    </location>
</feature>
<name>A0A1V0M4N8_XENHO</name>
<dbReference type="EMBL" id="NJAI01000012">
    <property type="protein sequence ID" value="PHM51878.1"/>
    <property type="molecule type" value="Genomic_DNA"/>
</dbReference>
<gene>
    <name evidence="3" type="ORF">Xhom_04717</name>
</gene>
<organism evidence="2">
    <name type="scientific">Xenorhabdus hominickii</name>
    <dbReference type="NCBI Taxonomy" id="351679"/>
    <lineage>
        <taxon>Bacteria</taxon>
        <taxon>Pseudomonadati</taxon>
        <taxon>Pseudomonadota</taxon>
        <taxon>Gammaproteobacteria</taxon>
        <taxon>Enterobacterales</taxon>
        <taxon>Morganellaceae</taxon>
        <taxon>Xenorhabdus</taxon>
    </lineage>
</organism>
<protein>
    <recommendedName>
        <fullName evidence="1">Thoeris anti-defense 2-like domain-containing protein</fullName>
    </recommendedName>
</protein>
<geneLocation type="plasmid" evidence="2">
    <name>unnamed3</name>
</geneLocation>
<dbReference type="InterPro" id="IPR021361">
    <property type="entry name" value="Tad2-like_dom"/>
</dbReference>
<dbReference type="EMBL" id="KX517800">
    <property type="protein sequence ID" value="ARD69846.1"/>
    <property type="molecule type" value="Genomic_DNA"/>
</dbReference>
<reference evidence="2" key="1">
    <citation type="journal article" date="2017" name="J. Invertebr. Pathol.">
        <title>Identification and bacterial characteristics of Xenorhabdus hominickii ANU101 from an entomopathogenic nematode, Steinernema monticolum.</title>
        <authorList>
            <person name="Park Y."/>
            <person name="Kang S."/>
            <person name="Sadekuzzaman M."/>
            <person name="Kim H."/>
            <person name="Jung J.K."/>
            <person name="Kim Y."/>
        </authorList>
    </citation>
    <scope>NUCLEOTIDE SEQUENCE</scope>
    <source>
        <strain evidence="2">ANU101</strain>
        <plasmid evidence="2">unnamed3</plasmid>
    </source>
</reference>
<dbReference type="Proteomes" id="UP000225433">
    <property type="component" value="Unassembled WGS sequence"/>
</dbReference>
<dbReference type="Pfam" id="PF11195">
    <property type="entry name" value="Tad2-like"/>
    <property type="match status" value="1"/>
</dbReference>
<evidence type="ECO:0000313" key="2">
    <source>
        <dbReference type="EMBL" id="ARD69846.1"/>
    </source>
</evidence>
<reference evidence="3 4" key="2">
    <citation type="journal article" date="2017" name="Nat. Microbiol.">
        <title>Natural product diversity associated with the nematode symbionts Photorhabdus and Xenorhabdus.</title>
        <authorList>
            <person name="Tobias N.J."/>
            <person name="Wolff H."/>
            <person name="Djahanschiri B."/>
            <person name="Grundmann F."/>
            <person name="Kronenwerth M."/>
            <person name="Shi Y.M."/>
            <person name="Simonyi S."/>
            <person name="Grun P."/>
            <person name="Shapiro-Ilan D."/>
            <person name="Pidot S.J."/>
            <person name="Stinear T.P."/>
            <person name="Ebersberger I."/>
            <person name="Bode H.B."/>
        </authorList>
    </citation>
    <scope>NUCLEOTIDE SEQUENCE [LARGE SCALE GENOMIC DNA]</scope>
    <source>
        <strain evidence="3 4">DSM 17903</strain>
    </source>
</reference>
<sequence length="189" mass="21887">MKFNEDLFYEWLLEKSAIKRDATKQKIAYCMVCLIELHIKSKGRKVKAIQLYKYANTNKAALHYAVGGVKNLWEMIRRATSDYEHRLSKKQKSIISHIFADAHQDTPAETQVSAPDVRLMNYPSALNLMIRRDFSVYRSNWAGGRVMLHCDKQKGSERTFLFVAPEGISITWNPSVQDQLAENWAIYRA</sequence>
<evidence type="ECO:0000313" key="4">
    <source>
        <dbReference type="Proteomes" id="UP000225433"/>
    </source>
</evidence>
<evidence type="ECO:0000313" key="3">
    <source>
        <dbReference type="EMBL" id="PHM51878.1"/>
    </source>
</evidence>
<accession>A0A1V0M4N8</accession>
<dbReference type="AlphaFoldDB" id="A0A1V0M4N8"/>
<evidence type="ECO:0000259" key="1">
    <source>
        <dbReference type="Pfam" id="PF11195"/>
    </source>
</evidence>
<keyword evidence="2" id="KW-0614">Plasmid</keyword>
<proteinExistence type="predicted"/>